<gene>
    <name evidence="1" type="ORF">ACEU3E_01165</name>
</gene>
<dbReference type="RefSeq" id="WP_373948018.1">
    <property type="nucleotide sequence ID" value="NZ_JBHDLN010000001.1"/>
</dbReference>
<sequence length="94" mass="10772">MHYYVDLVREHADPIHFRIEENGKSIGKIKTDGKLIDGRLKKKVTELLKDKSVIGKMRRAEKRIENYIRKVAGSMVGGRPFKPRARGPKGECPK</sequence>
<comment type="caution">
    <text evidence="1">The sequence shown here is derived from an EMBL/GenBank/DDBJ whole genome shotgun (WGS) entry which is preliminary data.</text>
</comment>
<name>A0ABV4USG2_9BACL</name>
<evidence type="ECO:0000313" key="2">
    <source>
        <dbReference type="Proteomes" id="UP001575622"/>
    </source>
</evidence>
<proteinExistence type="predicted"/>
<protein>
    <submittedName>
        <fullName evidence="1">Uncharacterized protein</fullName>
    </submittedName>
</protein>
<evidence type="ECO:0000313" key="1">
    <source>
        <dbReference type="EMBL" id="MFB0840771.1"/>
    </source>
</evidence>
<keyword evidence="2" id="KW-1185">Reference proteome</keyword>
<dbReference type="EMBL" id="JBHDLN010000001">
    <property type="protein sequence ID" value="MFB0840771.1"/>
    <property type="molecule type" value="Genomic_DNA"/>
</dbReference>
<dbReference type="Proteomes" id="UP001575622">
    <property type="component" value="Unassembled WGS sequence"/>
</dbReference>
<accession>A0ABV4USG2</accession>
<organism evidence="1 2">
    <name type="scientific">Paenibacillus oleatilyticus</name>
    <dbReference type="NCBI Taxonomy" id="2594886"/>
    <lineage>
        <taxon>Bacteria</taxon>
        <taxon>Bacillati</taxon>
        <taxon>Bacillota</taxon>
        <taxon>Bacilli</taxon>
        <taxon>Bacillales</taxon>
        <taxon>Paenibacillaceae</taxon>
        <taxon>Paenibacillus</taxon>
    </lineage>
</organism>
<reference evidence="1 2" key="1">
    <citation type="submission" date="2024-09" db="EMBL/GenBank/DDBJ databases">
        <authorList>
            <person name="Makale K.P.P."/>
            <person name="Makhzoum A."/>
            <person name="Rantong G."/>
            <person name="Rahube T.O."/>
        </authorList>
    </citation>
    <scope>NUCLEOTIDE SEQUENCE [LARGE SCALE GENOMIC DNA]</scope>
    <source>
        <strain evidence="1 2">KM_D13</strain>
    </source>
</reference>